<feature type="region of interest" description="Disordered" evidence="1">
    <location>
        <begin position="1"/>
        <end position="51"/>
    </location>
</feature>
<feature type="compositionally biased region" description="Basic and acidic residues" evidence="1">
    <location>
        <begin position="28"/>
        <end position="49"/>
    </location>
</feature>
<proteinExistence type="predicted"/>
<evidence type="ECO:0000256" key="1">
    <source>
        <dbReference type="SAM" id="MobiDB-lite"/>
    </source>
</evidence>
<feature type="compositionally biased region" description="Basic residues" evidence="1">
    <location>
        <begin position="12"/>
        <end position="27"/>
    </location>
</feature>
<protein>
    <submittedName>
        <fullName evidence="2">Uncharacterized protein</fullName>
    </submittedName>
</protein>
<evidence type="ECO:0000313" key="3">
    <source>
        <dbReference type="Proteomes" id="UP000716291"/>
    </source>
</evidence>
<organism evidence="2 3">
    <name type="scientific">Rhizopus oryzae</name>
    <name type="common">Mucormycosis agent</name>
    <name type="synonym">Rhizopus arrhizus var. delemar</name>
    <dbReference type="NCBI Taxonomy" id="64495"/>
    <lineage>
        <taxon>Eukaryota</taxon>
        <taxon>Fungi</taxon>
        <taxon>Fungi incertae sedis</taxon>
        <taxon>Mucoromycota</taxon>
        <taxon>Mucoromycotina</taxon>
        <taxon>Mucoromycetes</taxon>
        <taxon>Mucorales</taxon>
        <taxon>Mucorineae</taxon>
        <taxon>Rhizopodaceae</taxon>
        <taxon>Rhizopus</taxon>
    </lineage>
</organism>
<gene>
    <name evidence="2" type="ORF">G6F64_000901</name>
</gene>
<dbReference type="AlphaFoldDB" id="A0A9P7BXB1"/>
<name>A0A9P7BXB1_RHIOR</name>
<comment type="caution">
    <text evidence="2">The sequence shown here is derived from an EMBL/GenBank/DDBJ whole genome shotgun (WGS) entry which is preliminary data.</text>
</comment>
<feature type="region of interest" description="Disordered" evidence="1">
    <location>
        <begin position="102"/>
        <end position="144"/>
    </location>
</feature>
<keyword evidence="3" id="KW-1185">Reference proteome</keyword>
<dbReference type="EMBL" id="JAANQT010000061">
    <property type="protein sequence ID" value="KAG1315154.1"/>
    <property type="molecule type" value="Genomic_DNA"/>
</dbReference>
<accession>A0A9P7BXB1</accession>
<dbReference type="Proteomes" id="UP000716291">
    <property type="component" value="Unassembled WGS sequence"/>
</dbReference>
<feature type="compositionally biased region" description="Basic and acidic residues" evidence="1">
    <location>
        <begin position="122"/>
        <end position="137"/>
    </location>
</feature>
<sequence length="144" mass="17474">MPNEQERLPRWQFRKQKKLEKRRKKRKEIAESREVPKEIENQKGEEYEQQKAQWEANEVKHKVIELARLKAIEKEKESRKIAQKKWQEILLSLPLSPNSNKFTLKKSKKESNLKTFVPSSEAEPKRRTYRDRFLEQKAKKKNAF</sequence>
<dbReference type="OrthoDB" id="2269278at2759"/>
<reference evidence="2" key="1">
    <citation type="journal article" date="2020" name="Microb. Genom.">
        <title>Genetic diversity of clinical and environmental Mucorales isolates obtained from an investigation of mucormycosis cases among solid organ transplant recipients.</title>
        <authorList>
            <person name="Nguyen M.H."/>
            <person name="Kaul D."/>
            <person name="Muto C."/>
            <person name="Cheng S.J."/>
            <person name="Richter R.A."/>
            <person name="Bruno V.M."/>
            <person name="Liu G."/>
            <person name="Beyhan S."/>
            <person name="Sundermann A.J."/>
            <person name="Mounaud S."/>
            <person name="Pasculle A.W."/>
            <person name="Nierman W.C."/>
            <person name="Driscoll E."/>
            <person name="Cumbie R."/>
            <person name="Clancy C.J."/>
            <person name="Dupont C.L."/>
        </authorList>
    </citation>
    <scope>NUCLEOTIDE SEQUENCE</scope>
    <source>
        <strain evidence="2">GL11</strain>
    </source>
</reference>
<evidence type="ECO:0000313" key="2">
    <source>
        <dbReference type="EMBL" id="KAG1315154.1"/>
    </source>
</evidence>